<gene>
    <name evidence="2" type="ORF">R3P38DRAFT_3239933</name>
</gene>
<evidence type="ECO:0000313" key="3">
    <source>
        <dbReference type="Proteomes" id="UP001362999"/>
    </source>
</evidence>
<proteinExistence type="predicted"/>
<accession>A0AAV9Z7K0</accession>
<dbReference type="InterPro" id="IPR001810">
    <property type="entry name" value="F-box_dom"/>
</dbReference>
<dbReference type="InterPro" id="IPR032675">
    <property type="entry name" value="LRR_dom_sf"/>
</dbReference>
<name>A0AAV9Z7K0_9AGAR</name>
<evidence type="ECO:0000259" key="1">
    <source>
        <dbReference type="Pfam" id="PF12937"/>
    </source>
</evidence>
<dbReference type="EMBL" id="JAWWNJ010000188">
    <property type="protein sequence ID" value="KAK6974071.1"/>
    <property type="molecule type" value="Genomic_DNA"/>
</dbReference>
<dbReference type="SUPFAM" id="SSF52047">
    <property type="entry name" value="RNI-like"/>
    <property type="match status" value="1"/>
</dbReference>
<dbReference type="Proteomes" id="UP001362999">
    <property type="component" value="Unassembled WGS sequence"/>
</dbReference>
<dbReference type="AlphaFoldDB" id="A0AAV9Z7K0"/>
<dbReference type="Pfam" id="PF12937">
    <property type="entry name" value="F-box-like"/>
    <property type="match status" value="1"/>
</dbReference>
<comment type="caution">
    <text evidence="2">The sequence shown here is derived from an EMBL/GenBank/DDBJ whole genome shotgun (WGS) entry which is preliminary data.</text>
</comment>
<evidence type="ECO:0000313" key="2">
    <source>
        <dbReference type="EMBL" id="KAK6974071.1"/>
    </source>
</evidence>
<organism evidence="2 3">
    <name type="scientific">Favolaschia claudopus</name>
    <dbReference type="NCBI Taxonomy" id="2862362"/>
    <lineage>
        <taxon>Eukaryota</taxon>
        <taxon>Fungi</taxon>
        <taxon>Dikarya</taxon>
        <taxon>Basidiomycota</taxon>
        <taxon>Agaricomycotina</taxon>
        <taxon>Agaricomycetes</taxon>
        <taxon>Agaricomycetidae</taxon>
        <taxon>Agaricales</taxon>
        <taxon>Marasmiineae</taxon>
        <taxon>Mycenaceae</taxon>
        <taxon>Favolaschia</taxon>
    </lineage>
</organism>
<dbReference type="Gene3D" id="1.20.1280.50">
    <property type="match status" value="1"/>
</dbReference>
<protein>
    <recommendedName>
        <fullName evidence="1">F-box domain-containing protein</fullName>
    </recommendedName>
</protein>
<reference evidence="2 3" key="1">
    <citation type="journal article" date="2024" name="J Genomics">
        <title>Draft genome sequencing and assembly of Favolaschia claudopus CIRM-BRFM 2984 isolated from oak limbs.</title>
        <authorList>
            <person name="Navarro D."/>
            <person name="Drula E."/>
            <person name="Chaduli D."/>
            <person name="Cazenave R."/>
            <person name="Ahrendt S."/>
            <person name="Wang J."/>
            <person name="Lipzen A."/>
            <person name="Daum C."/>
            <person name="Barry K."/>
            <person name="Grigoriev I.V."/>
            <person name="Favel A."/>
            <person name="Rosso M.N."/>
            <person name="Martin F."/>
        </authorList>
    </citation>
    <scope>NUCLEOTIDE SEQUENCE [LARGE SCALE GENOMIC DNA]</scope>
    <source>
        <strain evidence="2 3">CIRM-BRFM 2984</strain>
    </source>
</reference>
<dbReference type="Gene3D" id="3.80.10.10">
    <property type="entry name" value="Ribonuclease Inhibitor"/>
    <property type="match status" value="1"/>
</dbReference>
<dbReference type="SUPFAM" id="SSF81383">
    <property type="entry name" value="F-box domain"/>
    <property type="match status" value="1"/>
</dbReference>
<keyword evidence="3" id="KW-1185">Reference proteome</keyword>
<feature type="domain" description="F-box" evidence="1">
    <location>
        <begin position="54"/>
        <end position="106"/>
    </location>
</feature>
<dbReference type="InterPro" id="IPR036047">
    <property type="entry name" value="F-box-like_dom_sf"/>
</dbReference>
<sequence length="495" mass="55463">MERAFDQVAVDVLRESASRIIDKALSSFLDNIFTRLEAIAVFPRVRPGSILRCPSEVFTLIFHCVFVGLEPVTSSFRIQRAKLSLVCKFWNQVIVGDPSLWQNMFLTPEVEGDLVNRLLTISAQYPLSVYLVDLDYSARYGLIERTTAFLSVFHRVFVSSHRWVNLEVVTASPYAHKAMLDHVDDASCPALRSLTIRSPSHSQTLAATPMAITVYSSGLYRLVLHRCNFPEAFPALLPNLRVLSVSDLPTVHSPTQDHLFAFLRTAPCLDRLELVRVGIRVYPDVPAPAVQQLHLPSVTTLILAFNVAVHPARAFFQILRYLETPNLQHLHLGLPTDSDLKHYLGSHSMLRAPSVSLAGRIFDSLMIHLLFATFSGVVVLDVVDADRPAVVWQIGSIFAAGQHPSMVVLPSLRVLRLRPHKRLESLRDVLKIRSEKAVAVARLEMVPHLGVQVDGPADRSHAFALLLPFVGDLVWGERRVYETHEILRYAGEEPH</sequence>